<protein>
    <submittedName>
        <fullName evidence="1">Uncharacterized protein</fullName>
    </submittedName>
</protein>
<evidence type="ECO:0000313" key="2">
    <source>
        <dbReference type="Proteomes" id="UP000663801"/>
    </source>
</evidence>
<dbReference type="AlphaFoldDB" id="A0A939BYS3"/>
<keyword evidence="2" id="KW-1185">Reference proteome</keyword>
<organism evidence="1 2">
    <name type="scientific">Nakamurella flavida</name>
    <dbReference type="NCBI Taxonomy" id="363630"/>
    <lineage>
        <taxon>Bacteria</taxon>
        <taxon>Bacillati</taxon>
        <taxon>Actinomycetota</taxon>
        <taxon>Actinomycetes</taxon>
        <taxon>Nakamurellales</taxon>
        <taxon>Nakamurellaceae</taxon>
        <taxon>Nakamurella</taxon>
    </lineage>
</organism>
<reference evidence="1" key="1">
    <citation type="submission" date="2021-01" db="EMBL/GenBank/DDBJ databases">
        <title>KCTC 19127 draft genome.</title>
        <authorList>
            <person name="An D."/>
        </authorList>
    </citation>
    <scope>NUCLEOTIDE SEQUENCE</scope>
    <source>
        <strain evidence="1">KCTC 19127</strain>
    </source>
</reference>
<dbReference type="Proteomes" id="UP000663801">
    <property type="component" value="Unassembled WGS sequence"/>
</dbReference>
<sequence length="509" mass="51907">MSLTPARRRRIDRLVAAALAAITVVVVAIVYLTSDIRATTVDAGPVEAAPDAPVTVPSSLSPVWELTTDPALGAVASPYGVVVTADEHTVTGSDAVTGAQRWTFSRENLPLCAIGSGDTDARGVTTRGKVRGVMTVFEKGGSCSQVRLIDPVTGERHYDRTSPNQVGGALAFGGPYAAWLGPDLLELWRDDLVRTIQYGDQPQPTKADTLHTGCLFSDIALADTQFATIEHCAATGGGARLVINWATPDSAPNKPDGQDVFKHDPRADIDTGSPAARIVGITQDRVAVLVSAPEPAVVVYDATGTETSRTPVDIPAQDIQDADVVPTAPGATDPVGVHITPSVQGDDVRYSLVGSHLLAVSQNQIQVPAPATSTSATTSAPTSGGSIGAAGSFGSAGGAFGSLATSGTATTTAVGAEPAATVSARDLTLRWTTDQVRGLPALIGDAVLVPVDAGLEVLAEIAGTPRVVPGTADTTVLPVDRGGWTGRVDAAAVGTVVVETRGGTVVGLS</sequence>
<dbReference type="RefSeq" id="WP_205255149.1">
    <property type="nucleotide sequence ID" value="NZ_BAAAPV010000001.1"/>
</dbReference>
<gene>
    <name evidence="1" type="ORF">JL107_00885</name>
</gene>
<name>A0A939BYS3_9ACTN</name>
<evidence type="ECO:0000313" key="1">
    <source>
        <dbReference type="EMBL" id="MBM9474988.1"/>
    </source>
</evidence>
<proteinExistence type="predicted"/>
<comment type="caution">
    <text evidence="1">The sequence shown here is derived from an EMBL/GenBank/DDBJ whole genome shotgun (WGS) entry which is preliminary data.</text>
</comment>
<accession>A0A939BYS3</accession>
<dbReference type="EMBL" id="JAERWL010000002">
    <property type="protein sequence ID" value="MBM9474988.1"/>
    <property type="molecule type" value="Genomic_DNA"/>
</dbReference>